<sequence>MLESNAFRHMKNKRNQDGISAIELEKKNAIRIDAILSVTIDAITSLVKTNPVQAAASISYYSLFSLFPMLLFMVVVLSYFLEITVIQQEIILILEKILPGSETLVIENMQNILSSRFTTSITAAITLLWSGSGVFNCIIYNIHLAWPESRGRGYFINRAFAISAIIVICFLLAATLIFTMLFNLSDSMLVFDIRVNKIIRFLISFATSYLLPTVLVYFAAFVLFYYVPSVKVDRIGARIGALLTAVVWRVFTYLFSIYILSPFNTYDVIYGSVAMIILILFYVYVSALFILFSAHLVASITHYKNKQAERAKKAGDTITVVQPVPLNTVPASMKKNRQKIKLIRFQQKGNMNQRLRKLNKDFLKSSNHIPLANSDLMKNIAKLEKNETFMRIRVSAKKIIYYLFRWK</sequence>
<dbReference type="PANTHER" id="PTHR30213">
    <property type="entry name" value="INNER MEMBRANE PROTEIN YHJD"/>
    <property type="match status" value="1"/>
</dbReference>
<dbReference type="STRING" id="1678840.ATC1_12171"/>
<evidence type="ECO:0000313" key="7">
    <source>
        <dbReference type="EMBL" id="GAP39637.1"/>
    </source>
</evidence>
<evidence type="ECO:0000256" key="1">
    <source>
        <dbReference type="ARBA" id="ARBA00004651"/>
    </source>
</evidence>
<dbReference type="OrthoDB" id="163869at2"/>
<keyword evidence="3 6" id="KW-0812">Transmembrane</keyword>
<dbReference type="Proteomes" id="UP000053370">
    <property type="component" value="Unassembled WGS sequence"/>
</dbReference>
<dbReference type="NCBIfam" id="TIGR00765">
    <property type="entry name" value="yihY_not_rbn"/>
    <property type="match status" value="1"/>
</dbReference>
<evidence type="ECO:0000256" key="4">
    <source>
        <dbReference type="ARBA" id="ARBA00022989"/>
    </source>
</evidence>
<dbReference type="AlphaFoldDB" id="A0A0K8PAE9"/>
<evidence type="ECO:0000313" key="8">
    <source>
        <dbReference type="Proteomes" id="UP000053370"/>
    </source>
</evidence>
<feature type="transmembrane region" description="Helical" evidence="6">
    <location>
        <begin position="273"/>
        <end position="298"/>
    </location>
</feature>
<feature type="transmembrane region" description="Helical" evidence="6">
    <location>
        <begin position="202"/>
        <end position="227"/>
    </location>
</feature>
<proteinExistence type="predicted"/>
<protein>
    <submittedName>
        <fullName evidence="7">Uncharacterized membrane protein, BrkB/YihY/UPF0761 family</fullName>
    </submittedName>
</protein>
<organism evidence="7">
    <name type="scientific">Flexilinea flocculi</name>
    <dbReference type="NCBI Taxonomy" id="1678840"/>
    <lineage>
        <taxon>Bacteria</taxon>
        <taxon>Bacillati</taxon>
        <taxon>Chloroflexota</taxon>
        <taxon>Anaerolineae</taxon>
        <taxon>Anaerolineales</taxon>
        <taxon>Anaerolineaceae</taxon>
        <taxon>Flexilinea</taxon>
    </lineage>
</organism>
<evidence type="ECO:0000256" key="5">
    <source>
        <dbReference type="ARBA" id="ARBA00023136"/>
    </source>
</evidence>
<evidence type="ECO:0000256" key="6">
    <source>
        <dbReference type="SAM" id="Phobius"/>
    </source>
</evidence>
<dbReference type="PANTHER" id="PTHR30213:SF0">
    <property type="entry name" value="UPF0761 MEMBRANE PROTEIN YIHY"/>
    <property type="match status" value="1"/>
</dbReference>
<accession>A0A0K8PAE9</accession>
<feature type="transmembrane region" description="Helical" evidence="6">
    <location>
        <begin position="239"/>
        <end position="261"/>
    </location>
</feature>
<evidence type="ECO:0000256" key="2">
    <source>
        <dbReference type="ARBA" id="ARBA00022475"/>
    </source>
</evidence>
<keyword evidence="8" id="KW-1185">Reference proteome</keyword>
<comment type="subcellular location">
    <subcellularLocation>
        <location evidence="1">Cell membrane</location>
        <topology evidence="1">Multi-pass membrane protein</topology>
    </subcellularLocation>
</comment>
<dbReference type="Pfam" id="PF03631">
    <property type="entry name" value="Virul_fac_BrkB"/>
    <property type="match status" value="1"/>
</dbReference>
<keyword evidence="4 6" id="KW-1133">Transmembrane helix</keyword>
<keyword evidence="5 6" id="KW-0472">Membrane</keyword>
<evidence type="ECO:0000256" key="3">
    <source>
        <dbReference type="ARBA" id="ARBA00022692"/>
    </source>
</evidence>
<dbReference type="GO" id="GO:0005886">
    <property type="term" value="C:plasma membrane"/>
    <property type="evidence" value="ECO:0007669"/>
    <property type="project" value="UniProtKB-SubCell"/>
</dbReference>
<feature type="transmembrane region" description="Helical" evidence="6">
    <location>
        <begin position="117"/>
        <end position="139"/>
    </location>
</feature>
<reference evidence="7" key="1">
    <citation type="journal article" date="2015" name="Genome Announc.">
        <title>Draft Genome Sequence of Anaerolineae Strain TC1, a Novel Isolate from a Methanogenic Wastewater Treatment System.</title>
        <authorList>
            <person name="Matsuura N."/>
            <person name="Tourlousse D.M."/>
            <person name="Sun L."/>
            <person name="Toyonaga M."/>
            <person name="Kuroda K."/>
            <person name="Ohashi A."/>
            <person name="Cruz R."/>
            <person name="Yamaguchi T."/>
            <person name="Sekiguchi Y."/>
        </authorList>
    </citation>
    <scope>NUCLEOTIDE SEQUENCE [LARGE SCALE GENOMIC DNA]</scope>
    <source>
        <strain evidence="7">TC1</strain>
    </source>
</reference>
<dbReference type="EMBL" id="DF968180">
    <property type="protein sequence ID" value="GAP39637.1"/>
    <property type="molecule type" value="Genomic_DNA"/>
</dbReference>
<dbReference type="RefSeq" id="WP_152024208.1">
    <property type="nucleotide sequence ID" value="NZ_DF968180.1"/>
</dbReference>
<feature type="transmembrane region" description="Helical" evidence="6">
    <location>
        <begin position="58"/>
        <end position="81"/>
    </location>
</feature>
<keyword evidence="2" id="KW-1003">Cell membrane</keyword>
<name>A0A0K8PAE9_9CHLR</name>
<gene>
    <name evidence="7" type="ORF">ATC1_12171</name>
</gene>
<feature type="transmembrane region" description="Helical" evidence="6">
    <location>
        <begin position="160"/>
        <end position="182"/>
    </location>
</feature>
<dbReference type="InterPro" id="IPR017039">
    <property type="entry name" value="Virul_fac_BrkB"/>
</dbReference>